<comment type="similarity">
    <text evidence="3">Belongs to the ERGIC family.</text>
</comment>
<organism evidence="12 13">
    <name type="scientific">Oopsacas minuta</name>
    <dbReference type="NCBI Taxonomy" id="111878"/>
    <lineage>
        <taxon>Eukaryota</taxon>
        <taxon>Metazoa</taxon>
        <taxon>Porifera</taxon>
        <taxon>Hexactinellida</taxon>
        <taxon>Hexasterophora</taxon>
        <taxon>Lyssacinosida</taxon>
        <taxon>Leucopsacidae</taxon>
        <taxon>Oopsacas</taxon>
    </lineage>
</organism>
<feature type="compositionally biased region" description="Basic and acidic residues" evidence="8">
    <location>
        <begin position="122"/>
        <end position="141"/>
    </location>
</feature>
<dbReference type="GO" id="GO:0030134">
    <property type="term" value="C:COPII-coated ER to Golgi transport vesicle"/>
    <property type="evidence" value="ECO:0007669"/>
    <property type="project" value="TreeGrafter"/>
</dbReference>
<dbReference type="PANTHER" id="PTHR10984">
    <property type="entry name" value="ENDOPLASMIC RETICULUM-GOLGI INTERMEDIATE COMPARTMENT PROTEIN"/>
    <property type="match status" value="1"/>
</dbReference>
<evidence type="ECO:0000259" key="11">
    <source>
        <dbReference type="Pfam" id="PF13850"/>
    </source>
</evidence>
<comment type="subcellular location">
    <subcellularLocation>
        <location evidence="2">Endoplasmic reticulum-Golgi intermediate compartment membrane</location>
        <topology evidence="2">Multi-pass membrane protein</topology>
    </subcellularLocation>
    <subcellularLocation>
        <location evidence="1">Golgi apparatus</location>
        <location evidence="1">cis-Golgi network membrane</location>
        <topology evidence="1">Multi-pass membrane protein</topology>
    </subcellularLocation>
</comment>
<proteinExistence type="inferred from homology"/>
<keyword evidence="6 9" id="KW-0472">Membrane</keyword>
<evidence type="ECO:0000256" key="1">
    <source>
        <dbReference type="ARBA" id="ARBA00004257"/>
    </source>
</evidence>
<name>A0AAV7JAM4_9METZ</name>
<dbReference type="EMBL" id="JAKMXF010000365">
    <property type="protein sequence ID" value="KAI6645748.1"/>
    <property type="molecule type" value="Genomic_DNA"/>
</dbReference>
<dbReference type="Pfam" id="PF13850">
    <property type="entry name" value="ERGIC_N"/>
    <property type="match status" value="1"/>
</dbReference>
<evidence type="ECO:0000256" key="7">
    <source>
        <dbReference type="ARBA" id="ARBA00040493"/>
    </source>
</evidence>
<evidence type="ECO:0000313" key="12">
    <source>
        <dbReference type="EMBL" id="KAI6645748.1"/>
    </source>
</evidence>
<reference evidence="12 13" key="1">
    <citation type="journal article" date="2023" name="BMC Biol.">
        <title>The compact genome of the sponge Oopsacas minuta (Hexactinellida) is lacking key metazoan core genes.</title>
        <authorList>
            <person name="Santini S."/>
            <person name="Schenkelaars Q."/>
            <person name="Jourda C."/>
            <person name="Duchesne M."/>
            <person name="Belahbib H."/>
            <person name="Rocher C."/>
            <person name="Selva M."/>
            <person name="Riesgo A."/>
            <person name="Vervoort M."/>
            <person name="Leys S.P."/>
            <person name="Kodjabachian L."/>
            <person name="Le Bivic A."/>
            <person name="Borchiellini C."/>
            <person name="Claverie J.M."/>
            <person name="Renard E."/>
        </authorList>
    </citation>
    <scope>NUCLEOTIDE SEQUENCE [LARGE SCALE GENOMIC DNA]</scope>
    <source>
        <strain evidence="12">SPO-2</strain>
    </source>
</reference>
<evidence type="ECO:0000313" key="13">
    <source>
        <dbReference type="Proteomes" id="UP001165289"/>
    </source>
</evidence>
<comment type="caution">
    <text evidence="12">The sequence shown here is derived from an EMBL/GenBank/DDBJ whole genome shotgun (WGS) entry which is preliminary data.</text>
</comment>
<evidence type="ECO:0000256" key="2">
    <source>
        <dbReference type="ARBA" id="ARBA00004457"/>
    </source>
</evidence>
<evidence type="ECO:0000256" key="8">
    <source>
        <dbReference type="SAM" id="MobiDB-lite"/>
    </source>
</evidence>
<keyword evidence="5 9" id="KW-1133">Transmembrane helix</keyword>
<evidence type="ECO:0000256" key="3">
    <source>
        <dbReference type="ARBA" id="ARBA00005648"/>
    </source>
</evidence>
<feature type="transmembrane region" description="Helical" evidence="9">
    <location>
        <begin position="31"/>
        <end position="56"/>
    </location>
</feature>
<keyword evidence="13" id="KW-1185">Reference proteome</keyword>
<dbReference type="GO" id="GO:0006890">
    <property type="term" value="P:retrograde vesicle-mediated transport, Golgi to endoplasmic reticulum"/>
    <property type="evidence" value="ECO:0007669"/>
    <property type="project" value="TreeGrafter"/>
</dbReference>
<gene>
    <name evidence="12" type="ORF">LOD99_13011</name>
</gene>
<keyword evidence="4 9" id="KW-0812">Transmembrane</keyword>
<dbReference type="GO" id="GO:0006888">
    <property type="term" value="P:endoplasmic reticulum to Golgi vesicle-mediated transport"/>
    <property type="evidence" value="ECO:0007669"/>
    <property type="project" value="TreeGrafter"/>
</dbReference>
<feature type="domain" description="Endoplasmic reticulum vesicle transporter C-terminal" evidence="10">
    <location>
        <begin position="170"/>
        <end position="393"/>
    </location>
</feature>
<dbReference type="InterPro" id="IPR045888">
    <property type="entry name" value="Erv"/>
</dbReference>
<dbReference type="Proteomes" id="UP001165289">
    <property type="component" value="Unassembled WGS sequence"/>
</dbReference>
<feature type="region of interest" description="Disordered" evidence="8">
    <location>
        <begin position="122"/>
        <end position="163"/>
    </location>
</feature>
<dbReference type="GO" id="GO:0005789">
    <property type="term" value="C:endoplasmic reticulum membrane"/>
    <property type="evidence" value="ECO:0007669"/>
    <property type="project" value="TreeGrafter"/>
</dbReference>
<feature type="transmembrane region" description="Helical" evidence="9">
    <location>
        <begin position="371"/>
        <end position="396"/>
    </location>
</feature>
<dbReference type="InterPro" id="IPR012936">
    <property type="entry name" value="Erv_C"/>
</dbReference>
<protein>
    <recommendedName>
        <fullName evidence="7">Endoplasmic reticulum-Golgi intermediate compartment protein 3</fullName>
    </recommendedName>
</protein>
<dbReference type="InterPro" id="IPR039542">
    <property type="entry name" value="Erv_N"/>
</dbReference>
<evidence type="ECO:0000259" key="10">
    <source>
        <dbReference type="Pfam" id="PF07970"/>
    </source>
</evidence>
<evidence type="ECO:0000256" key="6">
    <source>
        <dbReference type="ARBA" id="ARBA00023136"/>
    </source>
</evidence>
<dbReference type="PANTHER" id="PTHR10984:SF25">
    <property type="entry name" value="ENDOPLASMIC RETICULUM-GOLGI INTERMEDIATE COMPARTMENT PROTEIN 3"/>
    <property type="match status" value="1"/>
</dbReference>
<dbReference type="GO" id="GO:0033116">
    <property type="term" value="C:endoplasmic reticulum-Golgi intermediate compartment membrane"/>
    <property type="evidence" value="ECO:0007669"/>
    <property type="project" value="UniProtKB-SubCell"/>
</dbReference>
<accession>A0AAV7JAM4</accession>
<evidence type="ECO:0000256" key="5">
    <source>
        <dbReference type="ARBA" id="ARBA00022989"/>
    </source>
</evidence>
<sequence>MASYGSPGIWGRLKNFDAYPKTMESFRIKTLHGAAVTIISSLFMLGLFLSEVSYFLTLDVRQELFVDTGRSRGERLRINIDMIFPKWPCAYLSIDAMDISGEQQFDLQHSIYKTRVDEDGNKIVKDDEGEKTEPGEGKLDLETLSNSTELQDNSEEDTKEETDPHRCLSCYGAETESIPCCNTCEQVREAYRRKGWAINDHDVIEQCANEGWKDHFDSQSKEGCIVQGFLEVSKVAGNFHFAPGHSYQQQSVHVHDLHLFGKNARFNVTHKVNKLSFGHEYPGMDNPLDGHMEVDGSAEQEGNSMYQYFVKIVPTHYWKSNGTVLKTNQYSVTKHKRSIKLSIAENGLPGVFFIYDINPMMIQLREGRKSFLHFLTGVCAIIGGIFTVAGMIDALIYQSNKALQKKIDLGKAT</sequence>
<evidence type="ECO:0000256" key="9">
    <source>
        <dbReference type="SAM" id="Phobius"/>
    </source>
</evidence>
<feature type="domain" description="Endoplasmic reticulum vesicle transporter N-terminal" evidence="11">
    <location>
        <begin position="13"/>
        <end position="104"/>
    </location>
</feature>
<dbReference type="AlphaFoldDB" id="A0AAV7JAM4"/>
<evidence type="ECO:0000256" key="4">
    <source>
        <dbReference type="ARBA" id="ARBA00022692"/>
    </source>
</evidence>
<dbReference type="Pfam" id="PF07970">
    <property type="entry name" value="COPIIcoated_ERV"/>
    <property type="match status" value="1"/>
</dbReference>
<dbReference type="GO" id="GO:0000139">
    <property type="term" value="C:Golgi membrane"/>
    <property type="evidence" value="ECO:0007669"/>
    <property type="project" value="TreeGrafter"/>
</dbReference>